<dbReference type="RefSeq" id="WP_005607864.1">
    <property type="nucleotide sequence ID" value="NZ_ADOG01000012.1"/>
</dbReference>
<keyword evidence="1" id="KW-0812">Transmembrane</keyword>
<protein>
    <submittedName>
        <fullName evidence="2">Uncharacterized protein</fullName>
    </submittedName>
</protein>
<keyword evidence="1" id="KW-0472">Membrane</keyword>
<keyword evidence="1" id="KW-1133">Transmembrane helix</keyword>
<evidence type="ECO:0000313" key="3">
    <source>
        <dbReference type="Proteomes" id="UP000005341"/>
    </source>
</evidence>
<proteinExistence type="predicted"/>
<reference evidence="2 3" key="1">
    <citation type="journal article" date="2010" name="J. Bacteriol.">
        <title>Comparative genomic characterization of Actinobacillus pleuropneumoniae.</title>
        <authorList>
            <person name="Xu Z."/>
            <person name="Chen X."/>
            <person name="Li L."/>
            <person name="Li T."/>
            <person name="Wang S."/>
            <person name="Chen H."/>
            <person name="Zhou R."/>
        </authorList>
    </citation>
    <scope>NUCLEOTIDE SEQUENCE [LARGE SCALE GENOMIC DNA]</scope>
    <source>
        <strain evidence="2 3">Femo</strain>
    </source>
</reference>
<comment type="caution">
    <text evidence="2">The sequence shown here is derived from an EMBL/GenBank/DDBJ whole genome shotgun (WGS) entry which is preliminary data.</text>
</comment>
<evidence type="ECO:0000256" key="1">
    <source>
        <dbReference type="SAM" id="Phobius"/>
    </source>
</evidence>
<feature type="transmembrane region" description="Helical" evidence="1">
    <location>
        <begin position="31"/>
        <end position="51"/>
    </location>
</feature>
<name>A0A828PJ67_ACTPL</name>
<dbReference type="GeneID" id="92742844"/>
<accession>A0A828PJ67</accession>
<dbReference type="Proteomes" id="UP000005341">
    <property type="component" value="Unassembled WGS sequence"/>
</dbReference>
<dbReference type="AlphaFoldDB" id="A0A828PJ67"/>
<evidence type="ECO:0000313" key="2">
    <source>
        <dbReference type="EMBL" id="EFM92035.1"/>
    </source>
</evidence>
<gene>
    <name evidence="2" type="ORF">appser6_9430</name>
</gene>
<dbReference type="EMBL" id="ADOG01000012">
    <property type="protein sequence ID" value="EFM92035.1"/>
    <property type="molecule type" value="Genomic_DNA"/>
</dbReference>
<sequence>MTFQDLGANFAKVAKFIDNKLDFLPVLPRKILLSAVCIIGIPFLVIAVLLLRDWSSTSDINSHAHELDEFDGCRDESLKLELGNNFVNHDDEESYQFIKDGFYSAGPEGEGFYANGFKMPENTDKDWL</sequence>
<organism evidence="2 3">
    <name type="scientific">Actinobacillus pleuropneumoniae serovar 6 str. Femo</name>
    <dbReference type="NCBI Taxonomy" id="754256"/>
    <lineage>
        <taxon>Bacteria</taxon>
        <taxon>Pseudomonadati</taxon>
        <taxon>Pseudomonadota</taxon>
        <taxon>Gammaproteobacteria</taxon>
        <taxon>Pasteurellales</taxon>
        <taxon>Pasteurellaceae</taxon>
        <taxon>Actinobacillus</taxon>
    </lineage>
</organism>